<accession>A0A7G5C621</accession>
<dbReference type="Proteomes" id="UP000515679">
    <property type="component" value="Chromosome"/>
</dbReference>
<dbReference type="Gene3D" id="2.130.10.30">
    <property type="entry name" value="Regulator of chromosome condensation 1/beta-lactamase-inhibitor protein II"/>
    <property type="match status" value="2"/>
</dbReference>
<sequence length="489" mass="52238">METSNGTVWKLLLAIITALLVGAGLPLASTAKGSELSSPANKLFSNVTQVEAGQFGGFAVKEDGSVWAWGAYQEAKAYYAVTSAFSPVRLPVDNVKQISRGDRFYLLLKKDGTVWSVGANEHGQLGIGAQNDKIVNEAVQVEGLVDIKAVSAGGYHSLALDADGKVWGWGGNEQGQLGYDTLKNVLKPAVIEGLSSIVAIDAGQMGSIALGNGGEIWSWGLKKDVVNGPDEVRKPARLETNGEFTAIADADQRGIALNHDGTIWTWNNYSFDPSADLLNPVQAKGITDIVSISAYSAVKSDGTVWQWRNVGKADNYIQVEGIARAVKVSDAWQHHFALLEDGHVMAWGDNYFGNIGLGSLEEKIDAPQTIRNSITIVVDGQTTETASPPLIVKQTTYVPLRGILEKLGVTVKWDVPSRSVIATKGDTTIVLNSATGQTSVNGKMIPADQKPILLRGSTMVPLRLIGETMGAEVKWDSEAYGVMITTAED</sequence>
<dbReference type="EMBL" id="CP041969">
    <property type="protein sequence ID" value="QMV44655.1"/>
    <property type="molecule type" value="Genomic_DNA"/>
</dbReference>
<keyword evidence="3" id="KW-1185">Reference proteome</keyword>
<dbReference type="SUPFAM" id="SSF50985">
    <property type="entry name" value="RCC1/BLIP-II"/>
    <property type="match status" value="1"/>
</dbReference>
<evidence type="ECO:0000313" key="3">
    <source>
        <dbReference type="Proteomes" id="UP000515679"/>
    </source>
</evidence>
<dbReference type="PANTHER" id="PTHR45982:SF1">
    <property type="entry name" value="REGULATOR OF CHROMOSOME CONDENSATION"/>
    <property type="match status" value="1"/>
</dbReference>
<dbReference type="InterPro" id="IPR051553">
    <property type="entry name" value="Ran_GTPase-activating"/>
</dbReference>
<proteinExistence type="predicted"/>
<dbReference type="PANTHER" id="PTHR45982">
    <property type="entry name" value="REGULATOR OF CHROMOSOME CONDENSATION"/>
    <property type="match status" value="1"/>
</dbReference>
<dbReference type="InterPro" id="IPR012854">
    <property type="entry name" value="Cu_amine_oxidase-like_N"/>
</dbReference>
<evidence type="ECO:0000259" key="1">
    <source>
        <dbReference type="Pfam" id="PF07833"/>
    </source>
</evidence>
<dbReference type="InterPro" id="IPR000408">
    <property type="entry name" value="Reg_chr_condens"/>
</dbReference>
<dbReference type="InterPro" id="IPR009091">
    <property type="entry name" value="RCC1/BLIP-II"/>
</dbReference>
<dbReference type="RefSeq" id="WP_182300929.1">
    <property type="nucleotide sequence ID" value="NZ_CP041969.1"/>
</dbReference>
<protein>
    <recommendedName>
        <fullName evidence="1">Copper amine oxidase-like N-terminal domain-containing protein</fullName>
    </recommendedName>
</protein>
<organism evidence="2 3">
    <name type="scientific">Cohnella cholangitidis</name>
    <dbReference type="NCBI Taxonomy" id="2598458"/>
    <lineage>
        <taxon>Bacteria</taxon>
        <taxon>Bacillati</taxon>
        <taxon>Bacillota</taxon>
        <taxon>Bacilli</taxon>
        <taxon>Bacillales</taxon>
        <taxon>Paenibacillaceae</taxon>
        <taxon>Cohnella</taxon>
    </lineage>
</organism>
<dbReference type="SUPFAM" id="SSF55383">
    <property type="entry name" value="Copper amine oxidase, domain N"/>
    <property type="match status" value="1"/>
</dbReference>
<feature type="domain" description="Copper amine oxidase-like N-terminal" evidence="1">
    <location>
        <begin position="377"/>
        <end position="482"/>
    </location>
</feature>
<name>A0A7G5C621_9BACL</name>
<dbReference type="Pfam" id="PF13540">
    <property type="entry name" value="RCC1_2"/>
    <property type="match status" value="3"/>
</dbReference>
<reference evidence="2 3" key="1">
    <citation type="submission" date="2019-07" db="EMBL/GenBank/DDBJ databases">
        <authorList>
            <person name="Kim J.K."/>
            <person name="Cheong H.-M."/>
            <person name="Choi Y."/>
            <person name="Hwang K.J."/>
            <person name="Lee S."/>
            <person name="Choi C."/>
        </authorList>
    </citation>
    <scope>NUCLEOTIDE SEQUENCE [LARGE SCALE GENOMIC DNA]</scope>
    <source>
        <strain evidence="2 3">KS 22</strain>
    </source>
</reference>
<dbReference type="PROSITE" id="PS50012">
    <property type="entry name" value="RCC1_3"/>
    <property type="match status" value="2"/>
</dbReference>
<dbReference type="PRINTS" id="PR00633">
    <property type="entry name" value="RCCNDNSATION"/>
</dbReference>
<gene>
    <name evidence="2" type="ORF">FPL14_28395</name>
</gene>
<dbReference type="InterPro" id="IPR036582">
    <property type="entry name" value="Mao_N_sf"/>
</dbReference>
<dbReference type="Pfam" id="PF07833">
    <property type="entry name" value="Cu_amine_oxidN1"/>
    <property type="match status" value="1"/>
</dbReference>
<dbReference type="AlphaFoldDB" id="A0A7G5C621"/>
<dbReference type="Gene3D" id="3.30.457.10">
    <property type="entry name" value="Copper amine oxidase-like, N-terminal domain"/>
    <property type="match status" value="1"/>
</dbReference>
<dbReference type="KEGG" id="cchl:FPL14_28395"/>
<evidence type="ECO:0000313" key="2">
    <source>
        <dbReference type="EMBL" id="QMV44655.1"/>
    </source>
</evidence>
<dbReference type="PROSITE" id="PS00626">
    <property type="entry name" value="RCC1_2"/>
    <property type="match status" value="1"/>
</dbReference>